<protein>
    <submittedName>
        <fullName evidence="1">Uncharacterized protein</fullName>
    </submittedName>
</protein>
<name>A0A2T3NDG6_9GAMM</name>
<sequence length="90" mass="10851">MEKTEKTQLPRGLRRFFEQDHKQIKSIKINNLCEILILKNIFLNLIKISFTNKNPLWVWSNQDQLHMIKPSPYEKIFSKQHITTTDKRVN</sequence>
<dbReference type="AlphaFoldDB" id="A0A2T3NDG6"/>
<reference evidence="1 2" key="1">
    <citation type="submission" date="2018-03" db="EMBL/GenBank/DDBJ databases">
        <title>Whole genome sequencing of Histamine producing bacteria.</title>
        <authorList>
            <person name="Butler K."/>
        </authorList>
    </citation>
    <scope>NUCLEOTIDE SEQUENCE [LARGE SCALE GENOMIC DNA]</scope>
    <source>
        <strain evidence="1 2">DSM 19138</strain>
    </source>
</reference>
<comment type="caution">
    <text evidence="1">The sequence shown here is derived from an EMBL/GenBank/DDBJ whole genome shotgun (WGS) entry which is preliminary data.</text>
</comment>
<evidence type="ECO:0000313" key="1">
    <source>
        <dbReference type="EMBL" id="PSW12232.1"/>
    </source>
</evidence>
<dbReference type="Proteomes" id="UP000241346">
    <property type="component" value="Unassembled WGS sequence"/>
</dbReference>
<proteinExistence type="predicted"/>
<gene>
    <name evidence="1" type="ORF">C9J01_13695</name>
</gene>
<evidence type="ECO:0000313" key="2">
    <source>
        <dbReference type="Proteomes" id="UP000241346"/>
    </source>
</evidence>
<dbReference type="EMBL" id="PYMB01000005">
    <property type="protein sequence ID" value="PSW12232.1"/>
    <property type="molecule type" value="Genomic_DNA"/>
</dbReference>
<organism evidence="1 2">
    <name type="scientific">Photobacterium rosenbergii</name>
    <dbReference type="NCBI Taxonomy" id="294936"/>
    <lineage>
        <taxon>Bacteria</taxon>
        <taxon>Pseudomonadati</taxon>
        <taxon>Pseudomonadota</taxon>
        <taxon>Gammaproteobacteria</taxon>
        <taxon>Vibrionales</taxon>
        <taxon>Vibrionaceae</taxon>
        <taxon>Photobacterium</taxon>
    </lineage>
</organism>
<accession>A0A2T3NDG6</accession>